<dbReference type="Proteomes" id="UP001168877">
    <property type="component" value="Unassembled WGS sequence"/>
</dbReference>
<evidence type="ECO:0000313" key="3">
    <source>
        <dbReference type="Proteomes" id="UP001168877"/>
    </source>
</evidence>
<name>A0AA39STA4_ACESA</name>
<gene>
    <name evidence="2" type="ORF">LWI29_019283</name>
</gene>
<evidence type="ECO:0000256" key="1">
    <source>
        <dbReference type="SAM" id="MobiDB-lite"/>
    </source>
</evidence>
<dbReference type="AlphaFoldDB" id="A0AA39STA4"/>
<keyword evidence="3" id="KW-1185">Reference proteome</keyword>
<evidence type="ECO:0000313" key="2">
    <source>
        <dbReference type="EMBL" id="KAK0596813.1"/>
    </source>
</evidence>
<protein>
    <submittedName>
        <fullName evidence="2">Uncharacterized protein</fullName>
    </submittedName>
</protein>
<reference evidence="2" key="2">
    <citation type="submission" date="2023-06" db="EMBL/GenBank/DDBJ databases">
        <authorList>
            <person name="Swenson N.G."/>
            <person name="Wegrzyn J.L."/>
            <person name="Mcevoy S.L."/>
        </authorList>
    </citation>
    <scope>NUCLEOTIDE SEQUENCE</scope>
    <source>
        <strain evidence="2">NS2018</strain>
        <tissue evidence="2">Leaf</tissue>
    </source>
</reference>
<sequence>MASPTLHGLVEDPMFSKASLSSPPLTSSAPVCGEGMIPSSSGGCNLSTGLSSILGLGDDPGTVRGASSTVMDLFPSPLPDVPNVQQVVKGFGTLVYL</sequence>
<comment type="caution">
    <text evidence="2">The sequence shown here is derived from an EMBL/GenBank/DDBJ whole genome shotgun (WGS) entry which is preliminary data.</text>
</comment>
<reference evidence="2" key="1">
    <citation type="journal article" date="2022" name="Plant J.">
        <title>Strategies of tolerance reflected in two North American maple genomes.</title>
        <authorList>
            <person name="McEvoy S.L."/>
            <person name="Sezen U.U."/>
            <person name="Trouern-Trend A."/>
            <person name="McMahon S.M."/>
            <person name="Schaberg P.G."/>
            <person name="Yang J."/>
            <person name="Wegrzyn J.L."/>
            <person name="Swenson N.G."/>
        </authorList>
    </citation>
    <scope>NUCLEOTIDE SEQUENCE</scope>
    <source>
        <strain evidence="2">NS2018</strain>
    </source>
</reference>
<dbReference type="EMBL" id="JAUESC010000004">
    <property type="protein sequence ID" value="KAK0596813.1"/>
    <property type="molecule type" value="Genomic_DNA"/>
</dbReference>
<feature type="region of interest" description="Disordered" evidence="1">
    <location>
        <begin position="1"/>
        <end position="23"/>
    </location>
</feature>
<proteinExistence type="predicted"/>
<organism evidence="2 3">
    <name type="scientific">Acer saccharum</name>
    <name type="common">Sugar maple</name>
    <dbReference type="NCBI Taxonomy" id="4024"/>
    <lineage>
        <taxon>Eukaryota</taxon>
        <taxon>Viridiplantae</taxon>
        <taxon>Streptophyta</taxon>
        <taxon>Embryophyta</taxon>
        <taxon>Tracheophyta</taxon>
        <taxon>Spermatophyta</taxon>
        <taxon>Magnoliopsida</taxon>
        <taxon>eudicotyledons</taxon>
        <taxon>Gunneridae</taxon>
        <taxon>Pentapetalae</taxon>
        <taxon>rosids</taxon>
        <taxon>malvids</taxon>
        <taxon>Sapindales</taxon>
        <taxon>Sapindaceae</taxon>
        <taxon>Hippocastanoideae</taxon>
        <taxon>Acereae</taxon>
        <taxon>Acer</taxon>
    </lineage>
</organism>
<accession>A0AA39STA4</accession>